<reference evidence="3 4" key="1">
    <citation type="submission" date="2018-06" db="EMBL/GenBank/DDBJ databases">
        <authorList>
            <consortium name="Pathogen Informatics"/>
            <person name="Doyle S."/>
        </authorList>
    </citation>
    <scope>NUCLEOTIDE SEQUENCE [LARGE SCALE GENOMIC DNA]</scope>
    <source>
        <strain evidence="3 4">NCTC13184</strain>
    </source>
</reference>
<proteinExistence type="predicted"/>
<dbReference type="RefSeq" id="WP_063917406.1">
    <property type="nucleotide sequence ID" value="NZ_JAJFOE010000001.1"/>
</dbReference>
<protein>
    <submittedName>
        <fullName evidence="3">Pyridoxal-phosphate-dependent protein EgtE</fullName>
    </submittedName>
</protein>
<feature type="region of interest" description="Disordered" evidence="1">
    <location>
        <begin position="353"/>
        <end position="374"/>
    </location>
</feature>
<feature type="compositionally biased region" description="Low complexity" evidence="1">
    <location>
        <begin position="357"/>
        <end position="368"/>
    </location>
</feature>
<organism evidence="3 4">
    <name type="scientific">Nocardia africana</name>
    <dbReference type="NCBI Taxonomy" id="134964"/>
    <lineage>
        <taxon>Bacteria</taxon>
        <taxon>Bacillati</taxon>
        <taxon>Actinomycetota</taxon>
        <taxon>Actinomycetes</taxon>
        <taxon>Mycobacteriales</taxon>
        <taxon>Nocardiaceae</taxon>
        <taxon>Nocardia</taxon>
    </lineage>
</organism>
<feature type="domain" description="Aminotransferase class V" evidence="2">
    <location>
        <begin position="125"/>
        <end position="299"/>
    </location>
</feature>
<evidence type="ECO:0000259" key="2">
    <source>
        <dbReference type="Pfam" id="PF00266"/>
    </source>
</evidence>
<evidence type="ECO:0000313" key="4">
    <source>
        <dbReference type="Proteomes" id="UP000255082"/>
    </source>
</evidence>
<sequence>MTSSAYVPAPAGHEFAVETTYLDTASYGIPPARAFTAVREVLDGWARGHRAPSGYDDRVDRLRAAYARILDGATAADVAIGNSAAALIGPAAAALAPGSEVLVAAGDFASVPNPFRYRGDLRVRTVELERLADEVRPDTALVACSLVQSADGRTVDAARLREATAAHDALLLFDVSQAAGWLPLRFADADIWVCASFKWLLGARSVGLLAIRPEIADRVRPHAPGWYAAADRWAEMYAPQRLADTARRFDATPDWLGVVSALAGAELLEELTIPAIQAHDLALADRFRAGLADLGYTPVPGRAPIVSIPGAAAAADALADAQVVTTARAGALRVSFHVHNDSDDVDRALKALGDNWSRPSAGSEGSARASRRLQ</sequence>
<dbReference type="OrthoDB" id="250246at2"/>
<evidence type="ECO:0000256" key="1">
    <source>
        <dbReference type="SAM" id="MobiDB-lite"/>
    </source>
</evidence>
<dbReference type="InterPro" id="IPR000192">
    <property type="entry name" value="Aminotrans_V_dom"/>
</dbReference>
<dbReference type="Gene3D" id="3.90.1150.10">
    <property type="entry name" value="Aspartate Aminotransferase, domain 1"/>
    <property type="match status" value="1"/>
</dbReference>
<evidence type="ECO:0000313" key="3">
    <source>
        <dbReference type="EMBL" id="SUA42436.1"/>
    </source>
</evidence>
<dbReference type="InterPro" id="IPR015424">
    <property type="entry name" value="PyrdxlP-dep_Trfase"/>
</dbReference>
<dbReference type="InterPro" id="IPR015421">
    <property type="entry name" value="PyrdxlP-dep_Trfase_major"/>
</dbReference>
<dbReference type="SUPFAM" id="SSF53383">
    <property type="entry name" value="PLP-dependent transferases"/>
    <property type="match status" value="1"/>
</dbReference>
<dbReference type="Proteomes" id="UP000255082">
    <property type="component" value="Unassembled WGS sequence"/>
</dbReference>
<gene>
    <name evidence="3" type="primary">egtE</name>
    <name evidence="3" type="ORF">NCTC13184_01791</name>
</gene>
<dbReference type="EMBL" id="UGRU01000001">
    <property type="protein sequence ID" value="SUA42436.1"/>
    <property type="molecule type" value="Genomic_DNA"/>
</dbReference>
<dbReference type="PANTHER" id="PTHR43586:SF21">
    <property type="entry name" value="PYRIDOXAL PHOSPHATE (PLP)-DEPENDENT ASPARTATE AMINOTRANSFERASE SUPERFAMILY"/>
    <property type="match status" value="1"/>
</dbReference>
<dbReference type="InterPro" id="IPR015422">
    <property type="entry name" value="PyrdxlP-dep_Trfase_small"/>
</dbReference>
<accession>A0A378WMF8</accession>
<dbReference type="Pfam" id="PF00266">
    <property type="entry name" value="Aminotran_5"/>
    <property type="match status" value="1"/>
</dbReference>
<dbReference type="PANTHER" id="PTHR43586">
    <property type="entry name" value="CYSTEINE DESULFURASE"/>
    <property type="match status" value="1"/>
</dbReference>
<dbReference type="Gene3D" id="3.40.640.10">
    <property type="entry name" value="Type I PLP-dependent aspartate aminotransferase-like (Major domain)"/>
    <property type="match status" value="1"/>
</dbReference>
<dbReference type="AlphaFoldDB" id="A0A378WMF8"/>
<name>A0A378WMF8_9NOCA</name>